<sequence>MFSISRACFFLVFYLIEMYTRDIYNKNGNNLFKVRKISVIISFVLILIYTCIVSTGVTINIHFSGLYLFICGILGAILLVYIVNNISHNSIIAKILLLLGKHSMDIYLFSWFFQIVSMIVIVEILNITNYNIFFISNILVGSLCLPFSIYIIRNVNIFKLLFLGHKI</sequence>
<accession>A0A174J0G4</accession>
<evidence type="ECO:0000313" key="3">
    <source>
        <dbReference type="Proteomes" id="UP000095558"/>
    </source>
</evidence>
<feature type="transmembrane region" description="Helical" evidence="1">
    <location>
        <begin position="106"/>
        <end position="126"/>
    </location>
</feature>
<feature type="transmembrane region" description="Helical" evidence="1">
    <location>
        <begin position="132"/>
        <end position="152"/>
    </location>
</feature>
<keyword evidence="1" id="KW-0472">Membrane</keyword>
<organism evidence="2 3">
    <name type="scientific">Clostridium disporicum</name>
    <dbReference type="NCBI Taxonomy" id="84024"/>
    <lineage>
        <taxon>Bacteria</taxon>
        <taxon>Bacillati</taxon>
        <taxon>Bacillota</taxon>
        <taxon>Clostridia</taxon>
        <taxon>Eubacteriales</taxon>
        <taxon>Clostridiaceae</taxon>
        <taxon>Clostridium</taxon>
    </lineage>
</organism>
<keyword evidence="1" id="KW-0812">Transmembrane</keyword>
<dbReference type="OrthoDB" id="6623990at2"/>
<proteinExistence type="predicted"/>
<keyword evidence="2" id="KW-0808">Transferase</keyword>
<gene>
    <name evidence="2" type="ORF">ERS852470_03726</name>
</gene>
<feature type="transmembrane region" description="Helical" evidence="1">
    <location>
        <begin position="37"/>
        <end position="59"/>
    </location>
</feature>
<dbReference type="EMBL" id="CYZV01000097">
    <property type="protein sequence ID" value="CUO93184.1"/>
    <property type="molecule type" value="Genomic_DNA"/>
</dbReference>
<evidence type="ECO:0000256" key="1">
    <source>
        <dbReference type="SAM" id="Phobius"/>
    </source>
</evidence>
<feature type="transmembrane region" description="Helical" evidence="1">
    <location>
        <begin position="65"/>
        <end position="86"/>
    </location>
</feature>
<protein>
    <submittedName>
        <fullName evidence="2">Acyltransferase</fullName>
    </submittedName>
</protein>
<evidence type="ECO:0000313" key="2">
    <source>
        <dbReference type="EMBL" id="CUO93184.1"/>
    </source>
</evidence>
<keyword evidence="2" id="KW-0012">Acyltransferase</keyword>
<dbReference type="GO" id="GO:0016746">
    <property type="term" value="F:acyltransferase activity"/>
    <property type="evidence" value="ECO:0007669"/>
    <property type="project" value="UniProtKB-KW"/>
</dbReference>
<dbReference type="AlphaFoldDB" id="A0A174J0G4"/>
<keyword evidence="1" id="KW-1133">Transmembrane helix</keyword>
<dbReference type="Proteomes" id="UP000095558">
    <property type="component" value="Unassembled WGS sequence"/>
</dbReference>
<reference evidence="2 3" key="1">
    <citation type="submission" date="2015-09" db="EMBL/GenBank/DDBJ databases">
        <authorList>
            <consortium name="Pathogen Informatics"/>
        </authorList>
    </citation>
    <scope>NUCLEOTIDE SEQUENCE [LARGE SCALE GENOMIC DNA]</scope>
    <source>
        <strain evidence="2 3">2789STDY5834855</strain>
    </source>
</reference>
<name>A0A174J0G4_9CLOT</name>